<dbReference type="Proteomes" id="UP001163324">
    <property type="component" value="Chromosome 2"/>
</dbReference>
<protein>
    <submittedName>
        <fullName evidence="1">Uncharacterized protein</fullName>
    </submittedName>
</protein>
<gene>
    <name evidence="1" type="ORF">N3K66_001921</name>
</gene>
<reference evidence="1" key="1">
    <citation type="submission" date="2022-10" db="EMBL/GenBank/DDBJ databases">
        <title>Complete Genome of Trichothecium roseum strain YXFP-22015, a Plant Pathogen Isolated from Citrus.</title>
        <authorList>
            <person name="Wang Y."/>
            <person name="Zhu L."/>
        </authorList>
    </citation>
    <scope>NUCLEOTIDE SEQUENCE</scope>
    <source>
        <strain evidence="1">YXFP-22015</strain>
    </source>
</reference>
<proteinExistence type="predicted"/>
<comment type="caution">
    <text evidence="1">The sequence shown here is derived from an EMBL/GenBank/DDBJ whole genome shotgun (WGS) entry which is preliminary data.</text>
</comment>
<sequence length="246" mass="27296">MPKSRRAKVVHMTQVAKKTREDKDRLFENIRNAVPEFQHCFVFSVDNMRNNHLKTVRHELLDCRLFFGKTKLMAKALGQTPSEALAPGIEGLSPHLAGTVGLLLTNRDVPSVLAYLANLSPVDFARAGTEAPRDFSIPTGVVYATAGEVPREYDVPLEHTIEPELRKLGVPTRMVKGKVVLGDEDGEGGEPYVVCREGQVLDSRQTRLLKLFGCCMSEFKVKVLAYWSAATGEVTEVDPEVMEEAE</sequence>
<evidence type="ECO:0000313" key="2">
    <source>
        <dbReference type="Proteomes" id="UP001163324"/>
    </source>
</evidence>
<organism evidence="1 2">
    <name type="scientific">Trichothecium roseum</name>
    <dbReference type="NCBI Taxonomy" id="47278"/>
    <lineage>
        <taxon>Eukaryota</taxon>
        <taxon>Fungi</taxon>
        <taxon>Dikarya</taxon>
        <taxon>Ascomycota</taxon>
        <taxon>Pezizomycotina</taxon>
        <taxon>Sordariomycetes</taxon>
        <taxon>Hypocreomycetidae</taxon>
        <taxon>Hypocreales</taxon>
        <taxon>Hypocreales incertae sedis</taxon>
        <taxon>Trichothecium</taxon>
    </lineage>
</organism>
<evidence type="ECO:0000313" key="1">
    <source>
        <dbReference type="EMBL" id="KAI9902569.1"/>
    </source>
</evidence>
<accession>A0ACC0V8E5</accession>
<keyword evidence="2" id="KW-1185">Reference proteome</keyword>
<name>A0ACC0V8E5_9HYPO</name>
<dbReference type="EMBL" id="CM047941">
    <property type="protein sequence ID" value="KAI9902569.1"/>
    <property type="molecule type" value="Genomic_DNA"/>
</dbReference>